<sequence>MHPPVRSNRAYRNVARIVRPLLRAMTRHDWSGTENFPREGGFIVASNHMTNIDPLTFAHFLWDNGVAPKILAKAPLFKVPVLAGVLRATGQIPVYRNTASAGESLTAAVTAIGDGDVVAVFPEGTLTRDPELWPMVGKTGIARLALTTQAPVIPVAQWGPQNLLARYGKLLKPFPRKLVTVVAGPPVVLDDLYGRPQDTATLREATERVMDAITALLAQVRDEQPPAVRYDMRKPLAQGEKRVGGDHATHPELP</sequence>
<organism evidence="5 6">
    <name type="scientific">Cellulomonas xylanilytica</name>
    <dbReference type="NCBI Taxonomy" id="233583"/>
    <lineage>
        <taxon>Bacteria</taxon>
        <taxon>Bacillati</taxon>
        <taxon>Actinomycetota</taxon>
        <taxon>Actinomycetes</taxon>
        <taxon>Micrococcales</taxon>
        <taxon>Cellulomonadaceae</taxon>
        <taxon>Cellulomonas</taxon>
    </lineage>
</organism>
<dbReference type="PANTHER" id="PTHR10434">
    <property type="entry name" value="1-ACYL-SN-GLYCEROL-3-PHOSPHATE ACYLTRANSFERASE"/>
    <property type="match status" value="1"/>
</dbReference>
<evidence type="ECO:0000313" key="5">
    <source>
        <dbReference type="EMBL" id="GEK21587.1"/>
    </source>
</evidence>
<dbReference type="CDD" id="cd07989">
    <property type="entry name" value="LPLAT_AGPAT-like"/>
    <property type="match status" value="1"/>
</dbReference>
<gene>
    <name evidence="5" type="ORF">CXY01_21070</name>
</gene>
<evidence type="ECO:0000313" key="6">
    <source>
        <dbReference type="Proteomes" id="UP000321118"/>
    </source>
</evidence>
<evidence type="ECO:0000256" key="3">
    <source>
        <dbReference type="SAM" id="MobiDB-lite"/>
    </source>
</evidence>
<dbReference type="OrthoDB" id="9806008at2"/>
<keyword evidence="6" id="KW-1185">Reference proteome</keyword>
<dbReference type="GO" id="GO:0003841">
    <property type="term" value="F:1-acylglycerol-3-phosphate O-acyltransferase activity"/>
    <property type="evidence" value="ECO:0007669"/>
    <property type="project" value="TreeGrafter"/>
</dbReference>
<keyword evidence="1 5" id="KW-0808">Transferase</keyword>
<feature type="region of interest" description="Disordered" evidence="3">
    <location>
        <begin position="232"/>
        <end position="254"/>
    </location>
</feature>
<evidence type="ECO:0000256" key="2">
    <source>
        <dbReference type="ARBA" id="ARBA00023315"/>
    </source>
</evidence>
<dbReference type="EMBL" id="BJUB01000006">
    <property type="protein sequence ID" value="GEK21587.1"/>
    <property type="molecule type" value="Genomic_DNA"/>
</dbReference>
<dbReference type="GO" id="GO:0006654">
    <property type="term" value="P:phosphatidic acid biosynthetic process"/>
    <property type="evidence" value="ECO:0007669"/>
    <property type="project" value="TreeGrafter"/>
</dbReference>
<dbReference type="AlphaFoldDB" id="A0A510V3Y5"/>
<name>A0A510V3Y5_9CELL</name>
<dbReference type="SMART" id="SM00563">
    <property type="entry name" value="PlsC"/>
    <property type="match status" value="1"/>
</dbReference>
<dbReference type="Proteomes" id="UP000321118">
    <property type="component" value="Unassembled WGS sequence"/>
</dbReference>
<dbReference type="SUPFAM" id="SSF69593">
    <property type="entry name" value="Glycerol-3-phosphate (1)-acyltransferase"/>
    <property type="match status" value="1"/>
</dbReference>
<comment type="caution">
    <text evidence="5">The sequence shown here is derived from an EMBL/GenBank/DDBJ whole genome shotgun (WGS) entry which is preliminary data.</text>
</comment>
<evidence type="ECO:0000256" key="1">
    <source>
        <dbReference type="ARBA" id="ARBA00022679"/>
    </source>
</evidence>
<protein>
    <submittedName>
        <fullName evidence="5">1-acyl-sn-glycerol-3-phosphate acyltransferase</fullName>
    </submittedName>
</protein>
<dbReference type="PANTHER" id="PTHR10434:SF55">
    <property type="entry name" value="POSSIBLE ACYLTRANSFERASE"/>
    <property type="match status" value="1"/>
</dbReference>
<feature type="domain" description="Phospholipid/glycerol acyltransferase" evidence="4">
    <location>
        <begin position="42"/>
        <end position="160"/>
    </location>
</feature>
<dbReference type="RefSeq" id="WP_146927387.1">
    <property type="nucleotide sequence ID" value="NZ_BJUB01000006.1"/>
</dbReference>
<dbReference type="Pfam" id="PF01553">
    <property type="entry name" value="Acyltransferase"/>
    <property type="match status" value="1"/>
</dbReference>
<dbReference type="InterPro" id="IPR002123">
    <property type="entry name" value="Plipid/glycerol_acylTrfase"/>
</dbReference>
<evidence type="ECO:0000259" key="4">
    <source>
        <dbReference type="SMART" id="SM00563"/>
    </source>
</evidence>
<reference evidence="5 6" key="1">
    <citation type="submission" date="2019-07" db="EMBL/GenBank/DDBJ databases">
        <title>Whole genome shotgun sequence of Cellulomonas xylanilytica NBRC 101102.</title>
        <authorList>
            <person name="Hosoyama A."/>
            <person name="Uohara A."/>
            <person name="Ohji S."/>
            <person name="Ichikawa N."/>
        </authorList>
    </citation>
    <scope>NUCLEOTIDE SEQUENCE [LARGE SCALE GENOMIC DNA]</scope>
    <source>
        <strain evidence="5 6">NBRC 101102</strain>
    </source>
</reference>
<accession>A0A510V3Y5</accession>
<keyword evidence="2 5" id="KW-0012">Acyltransferase</keyword>
<dbReference type="GO" id="GO:0005886">
    <property type="term" value="C:plasma membrane"/>
    <property type="evidence" value="ECO:0007669"/>
    <property type="project" value="TreeGrafter"/>
</dbReference>
<proteinExistence type="predicted"/>